<organism evidence="6 7">
    <name type="scientific">Macrolepiota fuliginosa MF-IS2</name>
    <dbReference type="NCBI Taxonomy" id="1400762"/>
    <lineage>
        <taxon>Eukaryota</taxon>
        <taxon>Fungi</taxon>
        <taxon>Dikarya</taxon>
        <taxon>Basidiomycota</taxon>
        <taxon>Agaricomycotina</taxon>
        <taxon>Agaricomycetes</taxon>
        <taxon>Agaricomycetidae</taxon>
        <taxon>Agaricales</taxon>
        <taxon>Agaricineae</taxon>
        <taxon>Agaricaceae</taxon>
        <taxon>Macrolepiota</taxon>
    </lineage>
</organism>
<sequence>MPTSFNAIDSSNLSDHLGLLNIIVAAIPLLQKAPYTILHTNSLLSYENHPTKRSAIEKRALLDFPSFALLLGIAPICHSSGLTFRNGCESAGFATMVKGRLYERISWRFSDFTHGKWSGTPTEQKHELHFTPAELADKLFVMYLNMFENENMSSLFNRLNAKDTNRTTLKHPHYHRQSFTRFLNLVRTSHHIEVDWSQTLNHLINRVTKSRRLLVGSNNFQNLFTDLHMSGVHSEIPLTPGFVVATYGPKPAPFQKWDLIPPVVCVVLKVPRSALKVLEEPHEDKVGNPILECETFCKFHNTHSSIRPIFGDIIDAPGSLGQKIIVEDRRGQEGASPLIVSFYVPAWILAKEPYNLEVGLCIKSTPMDSFLFASKLGPYLRLFSAKISNRDHVFILPERPDNAGELQRIAATDATPPRASRASTLGVTNVALNSETESVSLSKRLNVTTVAAKDALLNKSPVEIKQTAPCCIEISIGKHQHSLFYPIPVDGTRSKTRIARKSSYVEVEVPFRSSPLTQLALQPFPMTLDVSKTSIRITCWNAPYISLDAYPIVPSLGDLGWVNTHLGFCLSHDERRRQHTAPAETWEPMMNFKISISNIFLQFTTNQVGVYLLQDPTLERPRPHAVLFLSSIRIDLSSATIIGDAAVIIPTSPSVMNTLSRHLYSSKSASINTYGEEVRLWKHALPAFAERCRQWQHLPTCEYHKRDHVPLSTEYNPLCSCGKGKNLGPFLKNNHWKELAPHATRIAVSLVFPVTYLENVTEGSLETMLANAPPGLGSGPSGLPDIPGMFSRQNRDNAAHQPRCSRCGGTGKPKLLQCSICQAVKYCSKDCQKADWKTHKHICKMLGERST</sequence>
<dbReference type="Pfam" id="PF01753">
    <property type="entry name" value="zf-MYND"/>
    <property type="match status" value="1"/>
</dbReference>
<protein>
    <recommendedName>
        <fullName evidence="5">MYND-type domain-containing protein</fullName>
    </recommendedName>
</protein>
<evidence type="ECO:0000256" key="4">
    <source>
        <dbReference type="PROSITE-ProRule" id="PRU00134"/>
    </source>
</evidence>
<dbReference type="SUPFAM" id="SSF144232">
    <property type="entry name" value="HIT/MYND zinc finger-like"/>
    <property type="match status" value="1"/>
</dbReference>
<dbReference type="Gene3D" id="6.10.140.2220">
    <property type="match status" value="1"/>
</dbReference>
<accession>A0A9P6BWS4</accession>
<dbReference type="PROSITE" id="PS50865">
    <property type="entry name" value="ZF_MYND_2"/>
    <property type="match status" value="1"/>
</dbReference>
<feature type="domain" description="MYND-type" evidence="5">
    <location>
        <begin position="804"/>
        <end position="843"/>
    </location>
</feature>
<dbReference type="Proteomes" id="UP000807342">
    <property type="component" value="Unassembled WGS sequence"/>
</dbReference>
<evidence type="ECO:0000259" key="5">
    <source>
        <dbReference type="PROSITE" id="PS50865"/>
    </source>
</evidence>
<gene>
    <name evidence="6" type="ORF">P691DRAFT_779503</name>
</gene>
<keyword evidence="7" id="KW-1185">Reference proteome</keyword>
<dbReference type="PANTHER" id="PTHR10237">
    <property type="entry name" value="DEFORMED EPIDERMAL AUTOREGULATORY FACTOR 1 HOMOLOG SUPPRESSIN"/>
    <property type="match status" value="1"/>
</dbReference>
<keyword evidence="3" id="KW-0862">Zinc</keyword>
<evidence type="ECO:0000313" key="7">
    <source>
        <dbReference type="Proteomes" id="UP000807342"/>
    </source>
</evidence>
<evidence type="ECO:0000313" key="6">
    <source>
        <dbReference type="EMBL" id="KAF9442237.1"/>
    </source>
</evidence>
<keyword evidence="1" id="KW-0479">Metal-binding</keyword>
<comment type="caution">
    <text evidence="6">The sequence shown here is derived from an EMBL/GenBank/DDBJ whole genome shotgun (WGS) entry which is preliminary data.</text>
</comment>
<dbReference type="GO" id="GO:0008270">
    <property type="term" value="F:zinc ion binding"/>
    <property type="evidence" value="ECO:0007669"/>
    <property type="project" value="UniProtKB-KW"/>
</dbReference>
<dbReference type="AlphaFoldDB" id="A0A9P6BWS4"/>
<dbReference type="GO" id="GO:0005634">
    <property type="term" value="C:nucleus"/>
    <property type="evidence" value="ECO:0007669"/>
    <property type="project" value="TreeGrafter"/>
</dbReference>
<name>A0A9P6BWS4_9AGAR</name>
<evidence type="ECO:0000256" key="2">
    <source>
        <dbReference type="ARBA" id="ARBA00022771"/>
    </source>
</evidence>
<reference evidence="6" key="1">
    <citation type="submission" date="2020-11" db="EMBL/GenBank/DDBJ databases">
        <authorList>
            <consortium name="DOE Joint Genome Institute"/>
            <person name="Ahrendt S."/>
            <person name="Riley R."/>
            <person name="Andreopoulos W."/>
            <person name="Labutti K."/>
            <person name="Pangilinan J."/>
            <person name="Ruiz-Duenas F.J."/>
            <person name="Barrasa J.M."/>
            <person name="Sanchez-Garcia M."/>
            <person name="Camarero S."/>
            <person name="Miyauchi S."/>
            <person name="Serrano A."/>
            <person name="Linde D."/>
            <person name="Babiker R."/>
            <person name="Drula E."/>
            <person name="Ayuso-Fernandez I."/>
            <person name="Pacheco R."/>
            <person name="Padilla G."/>
            <person name="Ferreira P."/>
            <person name="Barriuso J."/>
            <person name="Kellner H."/>
            <person name="Castanera R."/>
            <person name="Alfaro M."/>
            <person name="Ramirez L."/>
            <person name="Pisabarro A.G."/>
            <person name="Kuo A."/>
            <person name="Tritt A."/>
            <person name="Lipzen A."/>
            <person name="He G."/>
            <person name="Yan M."/>
            <person name="Ng V."/>
            <person name="Cullen D."/>
            <person name="Martin F."/>
            <person name="Rosso M.-N."/>
            <person name="Henrissat B."/>
            <person name="Hibbett D."/>
            <person name="Martinez A.T."/>
            <person name="Grigoriev I.V."/>
        </authorList>
    </citation>
    <scope>NUCLEOTIDE SEQUENCE</scope>
    <source>
        <strain evidence="6">MF-IS2</strain>
    </source>
</reference>
<dbReference type="GO" id="GO:0000981">
    <property type="term" value="F:DNA-binding transcription factor activity, RNA polymerase II-specific"/>
    <property type="evidence" value="ECO:0007669"/>
    <property type="project" value="TreeGrafter"/>
</dbReference>
<proteinExistence type="predicted"/>
<evidence type="ECO:0000256" key="3">
    <source>
        <dbReference type="ARBA" id="ARBA00022833"/>
    </source>
</evidence>
<evidence type="ECO:0000256" key="1">
    <source>
        <dbReference type="ARBA" id="ARBA00022723"/>
    </source>
</evidence>
<dbReference type="EMBL" id="MU151675">
    <property type="protein sequence ID" value="KAF9442237.1"/>
    <property type="molecule type" value="Genomic_DNA"/>
</dbReference>
<dbReference type="PANTHER" id="PTHR10237:SF15">
    <property type="entry name" value="LD37257P"/>
    <property type="match status" value="1"/>
</dbReference>
<keyword evidence="2 4" id="KW-0863">Zinc-finger</keyword>
<dbReference type="InterPro" id="IPR002893">
    <property type="entry name" value="Znf_MYND"/>
</dbReference>
<dbReference type="InterPro" id="IPR024119">
    <property type="entry name" value="TF_DEAF-1"/>
</dbReference>
<dbReference type="OrthoDB" id="432970at2759"/>